<dbReference type="KEGG" id="eaj:Q3M24_17930"/>
<accession>A0AAU8LS85</accession>
<dbReference type="EC" id="2.4.-.-" evidence="2"/>
<dbReference type="PANTHER" id="PTHR22916:SF3">
    <property type="entry name" value="UDP-GLCNAC:BETAGAL BETA-1,3-N-ACETYLGLUCOSAMINYLTRANSFERASE-LIKE PROTEIN 1"/>
    <property type="match status" value="1"/>
</dbReference>
<keyword evidence="2" id="KW-0808">Transferase</keyword>
<evidence type="ECO:0000259" key="1">
    <source>
        <dbReference type="Pfam" id="PF00535"/>
    </source>
</evidence>
<organism evidence="2">
    <name type="scientific">Candidatus Electrothrix aestuarii</name>
    <dbReference type="NCBI Taxonomy" id="3062594"/>
    <lineage>
        <taxon>Bacteria</taxon>
        <taxon>Pseudomonadati</taxon>
        <taxon>Thermodesulfobacteriota</taxon>
        <taxon>Desulfobulbia</taxon>
        <taxon>Desulfobulbales</taxon>
        <taxon>Desulfobulbaceae</taxon>
        <taxon>Candidatus Electrothrix</taxon>
    </lineage>
</organism>
<dbReference type="Pfam" id="PF00535">
    <property type="entry name" value="Glycos_transf_2"/>
    <property type="match status" value="1"/>
</dbReference>
<dbReference type="GO" id="GO:0016758">
    <property type="term" value="F:hexosyltransferase activity"/>
    <property type="evidence" value="ECO:0007669"/>
    <property type="project" value="UniProtKB-ARBA"/>
</dbReference>
<dbReference type="InterPro" id="IPR029044">
    <property type="entry name" value="Nucleotide-diphossugar_trans"/>
</dbReference>
<dbReference type="AlphaFoldDB" id="A0AAU8LS85"/>
<evidence type="ECO:0000313" key="2">
    <source>
        <dbReference type="EMBL" id="XCN72168.1"/>
    </source>
</evidence>
<dbReference type="EMBL" id="CP159373">
    <property type="protein sequence ID" value="XCN72168.1"/>
    <property type="molecule type" value="Genomic_DNA"/>
</dbReference>
<feature type="domain" description="Glycosyltransferase 2-like" evidence="1">
    <location>
        <begin position="6"/>
        <end position="117"/>
    </location>
</feature>
<keyword evidence="2" id="KW-0328">Glycosyltransferase</keyword>
<reference evidence="2" key="1">
    <citation type="journal article" date="2024" name="Syst. Appl. Microbiol.">
        <title>First single-strain enrichments of Electrothrix cable bacteria, description of E. aestuarii sp. nov. and E. rattekaaiensis sp. nov., and proposal of a cable bacteria taxonomy following the rules of the SeqCode.</title>
        <authorList>
            <person name="Plum-Jensen L.E."/>
            <person name="Schramm A."/>
            <person name="Marshall I.P.G."/>
        </authorList>
    </citation>
    <scope>NUCLEOTIDE SEQUENCE</scope>
    <source>
        <strain evidence="2">Rat1</strain>
    </source>
</reference>
<dbReference type="SUPFAM" id="SSF53448">
    <property type="entry name" value="Nucleotide-diphospho-sugar transferases"/>
    <property type="match status" value="1"/>
</dbReference>
<dbReference type="CDD" id="cd00761">
    <property type="entry name" value="Glyco_tranf_GTA_type"/>
    <property type="match status" value="1"/>
</dbReference>
<proteinExistence type="predicted"/>
<name>A0AAU8LS85_9BACT</name>
<dbReference type="Gene3D" id="3.90.550.10">
    <property type="entry name" value="Spore Coat Polysaccharide Biosynthesis Protein SpsA, Chain A"/>
    <property type="match status" value="1"/>
</dbReference>
<dbReference type="InterPro" id="IPR001173">
    <property type="entry name" value="Glyco_trans_2-like"/>
</dbReference>
<sequence length="332" mass="38343">MSEIISVIITCHNLERYIGEAIESVLAQDYDGPIELLVVDDASIDTSAEIIHSYQKNILYLPTLKNVGVLMATVHGLRHSSGDVVFFLDGDDTWRTDKLRLSMQPFNVDPKLGFLTHDINYMDSCGAIMKKKSRSSEVFGKKNIDGELVRKGILHHTDYIWLGSAYAVRQSVADIKGFCRWTEHLPNPFNTYQDWPLAYWAASHSDITMRYLPEKMMNYRLHEENYSGDARSLQKALRNFGRTYNTVSVLLDIAVLHGVTGVPFDISVRKKKFYQYMLDLYSGKRLSALLKFFFVQRYIFTSTPNIFKEWIRFVGIFFLGPRYFLKITKPRT</sequence>
<reference evidence="2" key="2">
    <citation type="submission" date="2024-06" db="EMBL/GenBank/DDBJ databases">
        <authorList>
            <person name="Plum-Jensen L.E."/>
            <person name="Schramm A."/>
            <person name="Marshall I.P.G."/>
        </authorList>
    </citation>
    <scope>NUCLEOTIDE SEQUENCE</scope>
    <source>
        <strain evidence="2">Rat1</strain>
    </source>
</reference>
<gene>
    <name evidence="2" type="ORF">Q3M24_17930</name>
</gene>
<protein>
    <submittedName>
        <fullName evidence="2">Glycosyltransferase family 2 protein</fullName>
        <ecNumber evidence="2">2.4.-.-</ecNumber>
    </submittedName>
</protein>
<dbReference type="PANTHER" id="PTHR22916">
    <property type="entry name" value="GLYCOSYLTRANSFERASE"/>
    <property type="match status" value="1"/>
</dbReference>